<feature type="domain" description="DNA methylase N-4/N-6" evidence="4">
    <location>
        <begin position="57"/>
        <end position="156"/>
    </location>
</feature>
<evidence type="ECO:0000313" key="5">
    <source>
        <dbReference type="EMBL" id="QCQ22272.1"/>
    </source>
</evidence>
<reference evidence="5 6" key="1">
    <citation type="submission" date="2019-05" db="EMBL/GenBank/DDBJ databases">
        <title>The Complete Genome Sequence of the n-alkane-degrading Desulfoglaeba alkanexedens ALDC reveals multiple alkylsuccinate synthase gene clusters.</title>
        <authorList>
            <person name="Callaghan A.V."/>
            <person name="Davidova I.A."/>
            <person name="Duncan K.E."/>
            <person name="Morris B."/>
            <person name="McInerney M.J."/>
        </authorList>
    </citation>
    <scope>NUCLEOTIDE SEQUENCE [LARGE SCALE GENOMIC DNA]</scope>
    <source>
        <strain evidence="5 6">ALDC</strain>
    </source>
</reference>
<dbReference type="RefSeq" id="WP_137424307.1">
    <property type="nucleotide sequence ID" value="NZ_CP040098.1"/>
</dbReference>
<evidence type="ECO:0000259" key="4">
    <source>
        <dbReference type="Pfam" id="PF01555"/>
    </source>
</evidence>
<dbReference type="PROSITE" id="PS00092">
    <property type="entry name" value="N6_MTASE"/>
    <property type="match status" value="1"/>
</dbReference>
<sequence>MTWHCPEVNIFEGGSGDALSQLAFMTSAVRREGQFSNPSVVMRGSAAELPYDNGIFDAVITDPPYYHNESYSELSDVCYVWLRPTIGFLYPEHFAGQLTPKKKECVAAAYRQGGKQQARDYYEDTLFQSLREAHRVTKPGGILIVVYAHKTTLGWAILVDALRRAG</sequence>
<evidence type="ECO:0000256" key="2">
    <source>
        <dbReference type="ARBA" id="ARBA00022603"/>
    </source>
</evidence>
<dbReference type="Proteomes" id="UP000298602">
    <property type="component" value="Chromosome"/>
</dbReference>
<reference evidence="5 6" key="2">
    <citation type="submission" date="2019-05" db="EMBL/GenBank/DDBJ databases">
        <authorList>
            <person name="Suflita J.M."/>
            <person name="Marks C.R."/>
        </authorList>
    </citation>
    <scope>NUCLEOTIDE SEQUENCE [LARGE SCALE GENOMIC DNA]</scope>
    <source>
        <strain evidence="5 6">ALDC</strain>
    </source>
</reference>
<evidence type="ECO:0000256" key="1">
    <source>
        <dbReference type="ARBA" id="ARBA00006594"/>
    </source>
</evidence>
<keyword evidence="2" id="KW-0489">Methyltransferase</keyword>
<dbReference type="GO" id="GO:0032259">
    <property type="term" value="P:methylation"/>
    <property type="evidence" value="ECO:0007669"/>
    <property type="project" value="UniProtKB-KW"/>
</dbReference>
<dbReference type="SUPFAM" id="SSF53335">
    <property type="entry name" value="S-adenosyl-L-methionine-dependent methyltransferases"/>
    <property type="match status" value="2"/>
</dbReference>
<gene>
    <name evidence="5" type="ORF">FDQ92_08935</name>
</gene>
<dbReference type="Pfam" id="PF01555">
    <property type="entry name" value="N6_N4_Mtase"/>
    <property type="match status" value="1"/>
</dbReference>
<dbReference type="GO" id="GO:0008170">
    <property type="term" value="F:N-methyltransferase activity"/>
    <property type="evidence" value="ECO:0007669"/>
    <property type="project" value="InterPro"/>
</dbReference>
<keyword evidence="3" id="KW-0808">Transferase</keyword>
<organism evidence="5 6">
    <name type="scientific">Desulfoglaeba alkanexedens ALDC</name>
    <dbReference type="NCBI Taxonomy" id="980445"/>
    <lineage>
        <taxon>Bacteria</taxon>
        <taxon>Pseudomonadati</taxon>
        <taxon>Thermodesulfobacteriota</taxon>
        <taxon>Syntrophobacteria</taxon>
        <taxon>Syntrophobacterales</taxon>
        <taxon>Syntrophobacteraceae</taxon>
        <taxon>Desulfoglaeba</taxon>
    </lineage>
</organism>
<dbReference type="KEGG" id="dax:FDQ92_08935"/>
<dbReference type="AlphaFoldDB" id="A0A4P8L674"/>
<protein>
    <recommendedName>
        <fullName evidence="4">DNA methylase N-4/N-6 domain-containing protein</fullName>
    </recommendedName>
</protein>
<dbReference type="InterPro" id="IPR002941">
    <property type="entry name" value="DNA_methylase_N4/N6"/>
</dbReference>
<dbReference type="Gene3D" id="3.40.50.150">
    <property type="entry name" value="Vaccinia Virus protein VP39"/>
    <property type="match status" value="1"/>
</dbReference>
<dbReference type="EMBL" id="CP040098">
    <property type="protein sequence ID" value="QCQ22272.1"/>
    <property type="molecule type" value="Genomic_DNA"/>
</dbReference>
<keyword evidence="6" id="KW-1185">Reference proteome</keyword>
<dbReference type="InterPro" id="IPR002052">
    <property type="entry name" value="DNA_methylase_N6_adenine_CS"/>
</dbReference>
<accession>A0A4P8L674</accession>
<dbReference type="InterPro" id="IPR029063">
    <property type="entry name" value="SAM-dependent_MTases_sf"/>
</dbReference>
<dbReference type="OrthoDB" id="3197274at2"/>
<evidence type="ECO:0000256" key="3">
    <source>
        <dbReference type="ARBA" id="ARBA00022679"/>
    </source>
</evidence>
<dbReference type="GO" id="GO:0003677">
    <property type="term" value="F:DNA binding"/>
    <property type="evidence" value="ECO:0007669"/>
    <property type="project" value="InterPro"/>
</dbReference>
<evidence type="ECO:0000313" key="6">
    <source>
        <dbReference type="Proteomes" id="UP000298602"/>
    </source>
</evidence>
<proteinExistence type="inferred from homology"/>
<name>A0A4P8L674_9BACT</name>
<comment type="similarity">
    <text evidence="1">Belongs to the N(4)/N(6)-methyltransferase family.</text>
</comment>